<sequence length="127" mass="13851">MPPDVDYAMSVVQLTGILIPLLLGVTRYYVKEENENLISVSNETISIYLGLLFMPLFIAFHQSLTIITAYGNDHLTIAVFCYGAFLALLFASIPYSLNQQKLAYVFGGMGVISLVVGFVLLATGVPP</sequence>
<feature type="transmembrane region" description="Helical" evidence="1">
    <location>
        <begin position="12"/>
        <end position="30"/>
    </location>
</feature>
<feature type="transmembrane region" description="Helical" evidence="1">
    <location>
        <begin position="77"/>
        <end position="95"/>
    </location>
</feature>
<evidence type="ECO:0000256" key="1">
    <source>
        <dbReference type="SAM" id="Phobius"/>
    </source>
</evidence>
<dbReference type="AlphaFoldDB" id="A0A151A8L5"/>
<comment type="caution">
    <text evidence="2">The sequence shown here is derived from an EMBL/GenBank/DDBJ whole genome shotgun (WGS) entry which is preliminary data.</text>
</comment>
<dbReference type="Proteomes" id="UP000075321">
    <property type="component" value="Unassembled WGS sequence"/>
</dbReference>
<gene>
    <name evidence="2" type="ORF">HAPAU_42070</name>
</gene>
<accession>A0A151A8L5</accession>
<dbReference type="PATRIC" id="fig|1008153.3.peg.4513"/>
<keyword evidence="1" id="KW-0472">Membrane</keyword>
<keyword evidence="1" id="KW-1133">Transmembrane helix</keyword>
<name>A0A151A8L5_9EURY</name>
<feature type="transmembrane region" description="Helical" evidence="1">
    <location>
        <begin position="102"/>
        <end position="125"/>
    </location>
</feature>
<reference evidence="2 3" key="1">
    <citation type="submission" date="2016-02" db="EMBL/GenBank/DDBJ databases">
        <title>Genome sequence of Halalkalicoccus paucihalophilus DSM 24557.</title>
        <authorList>
            <person name="Poehlein A."/>
            <person name="Daniel R."/>
        </authorList>
    </citation>
    <scope>NUCLEOTIDE SEQUENCE [LARGE SCALE GENOMIC DNA]</scope>
    <source>
        <strain evidence="2 3">DSM 24557</strain>
    </source>
</reference>
<proteinExistence type="predicted"/>
<dbReference type="RefSeq" id="WP_169802700.1">
    <property type="nucleotide sequence ID" value="NZ_LTAZ01000023.1"/>
</dbReference>
<evidence type="ECO:0000313" key="3">
    <source>
        <dbReference type="Proteomes" id="UP000075321"/>
    </source>
</evidence>
<evidence type="ECO:0000313" key="2">
    <source>
        <dbReference type="EMBL" id="KYH23727.1"/>
    </source>
</evidence>
<keyword evidence="1" id="KW-0812">Transmembrane</keyword>
<dbReference type="EMBL" id="LTAZ01000023">
    <property type="protein sequence ID" value="KYH23727.1"/>
    <property type="molecule type" value="Genomic_DNA"/>
</dbReference>
<protein>
    <submittedName>
        <fullName evidence="2">Uncharacterized protein</fullName>
    </submittedName>
</protein>
<organism evidence="2 3">
    <name type="scientific">Halalkalicoccus paucihalophilus</name>
    <dbReference type="NCBI Taxonomy" id="1008153"/>
    <lineage>
        <taxon>Archaea</taxon>
        <taxon>Methanobacteriati</taxon>
        <taxon>Methanobacteriota</taxon>
        <taxon>Stenosarchaea group</taxon>
        <taxon>Halobacteria</taxon>
        <taxon>Halobacteriales</taxon>
        <taxon>Halococcaceae</taxon>
        <taxon>Halalkalicoccus</taxon>
    </lineage>
</organism>
<keyword evidence="3" id="KW-1185">Reference proteome</keyword>